<feature type="transmembrane region" description="Helical" evidence="1">
    <location>
        <begin position="34"/>
        <end position="55"/>
    </location>
</feature>
<sequence length="394" mass="42759">MRLVKGKRVARPSWAVGVRIGHHGFSQIRRSRSALIGFVILFVIPAVASVAYFSLIASSEYTSEARFAVRGGERVATDAISALTGLASFTQIQDSLIVSNYVKSQAIVEALEREIDLRAIYSRHSIDWLSRFNAGEPIEAFVKYWVGQLKASIESPSGIVTVKVSAFSPEDTLKVANATVDLSERLVNGLSTRALKDAVAQAGMELARAESRLSAARVALRDLRNTQATLDPRRTAEGIGKLVAELRLEKIRLEQDIGAAARSNVGPAAPQVQILRTRVDVIGEQIASLEDQVTSQGDAPSQALSGKITRFDELELERQIAEKQYTLAAAALERARVNAEGKKVYLATFVHPVLAYEASGPYRLVYSLLGVVASALLYVTGMAAWRAIQRKLGG</sequence>
<dbReference type="eggNOG" id="COG3524">
    <property type="taxonomic scope" value="Bacteria"/>
</dbReference>
<name>B8ERV5_METSB</name>
<dbReference type="GO" id="GO:0004713">
    <property type="term" value="F:protein tyrosine kinase activity"/>
    <property type="evidence" value="ECO:0007669"/>
    <property type="project" value="TreeGrafter"/>
</dbReference>
<evidence type="ECO:0000313" key="3">
    <source>
        <dbReference type="Proteomes" id="UP000002257"/>
    </source>
</evidence>
<reference evidence="2 3" key="1">
    <citation type="journal article" date="2010" name="J. Bacteriol.">
        <title>Complete genome sequence of the aerobic facultative methanotroph Methylocella silvestris BL2.</title>
        <authorList>
            <person name="Chen Y."/>
            <person name="Crombie A."/>
            <person name="Rahman M.T."/>
            <person name="Dedysh S.N."/>
            <person name="Liesack W."/>
            <person name="Stott M.B."/>
            <person name="Alam M."/>
            <person name="Theisen A.R."/>
            <person name="Murrell J.C."/>
            <person name="Dunfield P.F."/>
        </authorList>
    </citation>
    <scope>NUCLEOTIDE SEQUENCE [LARGE SCALE GENOMIC DNA]</scope>
    <source>
        <strain evidence="3">DSM 15510 / CIP 108128 / LMG 27833 / NCIMB 13906 / BL2</strain>
    </source>
</reference>
<accession>B8ERV5</accession>
<dbReference type="AlphaFoldDB" id="B8ERV5"/>
<dbReference type="InterPro" id="IPR050445">
    <property type="entry name" value="Bact_polysacc_biosynth/exp"/>
</dbReference>
<dbReference type="KEGG" id="msl:Msil_2731"/>
<proteinExistence type="predicted"/>
<keyword evidence="3" id="KW-1185">Reference proteome</keyword>
<dbReference type="GO" id="GO:0005886">
    <property type="term" value="C:plasma membrane"/>
    <property type="evidence" value="ECO:0007669"/>
    <property type="project" value="TreeGrafter"/>
</dbReference>
<dbReference type="PANTHER" id="PTHR32309">
    <property type="entry name" value="TYROSINE-PROTEIN KINASE"/>
    <property type="match status" value="1"/>
</dbReference>
<keyword evidence="1" id="KW-1133">Transmembrane helix</keyword>
<keyword evidence="1" id="KW-0812">Transmembrane</keyword>
<feature type="transmembrane region" description="Helical" evidence="1">
    <location>
        <begin position="364"/>
        <end position="385"/>
    </location>
</feature>
<keyword evidence="1" id="KW-0472">Membrane</keyword>
<evidence type="ECO:0000256" key="1">
    <source>
        <dbReference type="SAM" id="Phobius"/>
    </source>
</evidence>
<gene>
    <name evidence="2" type="ordered locus">Msil_2731</name>
</gene>
<organism evidence="2 3">
    <name type="scientific">Methylocella silvestris (strain DSM 15510 / CIP 108128 / LMG 27833 / NCIMB 13906 / BL2)</name>
    <dbReference type="NCBI Taxonomy" id="395965"/>
    <lineage>
        <taxon>Bacteria</taxon>
        <taxon>Pseudomonadati</taxon>
        <taxon>Pseudomonadota</taxon>
        <taxon>Alphaproteobacteria</taxon>
        <taxon>Hyphomicrobiales</taxon>
        <taxon>Beijerinckiaceae</taxon>
        <taxon>Methylocella</taxon>
    </lineage>
</organism>
<protein>
    <submittedName>
        <fullName evidence="2">Lipopolysaccharide biosynthesis protein</fullName>
    </submittedName>
</protein>
<evidence type="ECO:0000313" key="2">
    <source>
        <dbReference type="EMBL" id="ACK51653.1"/>
    </source>
</evidence>
<dbReference type="STRING" id="395965.Msil_2731"/>
<dbReference type="EMBL" id="CP001280">
    <property type="protein sequence ID" value="ACK51653.1"/>
    <property type="molecule type" value="Genomic_DNA"/>
</dbReference>
<dbReference type="HOGENOM" id="CLU_027864_0_0_5"/>
<dbReference type="Proteomes" id="UP000002257">
    <property type="component" value="Chromosome"/>
</dbReference>
<dbReference type="PANTHER" id="PTHR32309:SF13">
    <property type="entry name" value="FERRIC ENTEROBACTIN TRANSPORT PROTEIN FEPE"/>
    <property type="match status" value="1"/>
</dbReference>